<feature type="binding site" evidence="11">
    <location>
        <position position="399"/>
    </location>
    <ligand>
        <name>Mn(2+)</name>
        <dbReference type="ChEBI" id="CHEBI:29035"/>
        <label>1</label>
    </ligand>
</feature>
<feature type="binding site" evidence="10">
    <location>
        <position position="332"/>
    </location>
    <ligand>
        <name>substrate</name>
    </ligand>
</feature>
<feature type="active site" description="Phosphoserine intermediate" evidence="9">
    <location>
        <position position="62"/>
    </location>
</feature>
<comment type="cofactor">
    <cofactor evidence="1">
        <name>Mn(2+)</name>
        <dbReference type="ChEBI" id="CHEBI:29035"/>
    </cofactor>
</comment>
<feature type="binding site" evidence="11">
    <location>
        <position position="441"/>
    </location>
    <ligand>
        <name>Mn(2+)</name>
        <dbReference type="ChEBI" id="CHEBI:29035"/>
        <label>2</label>
    </ligand>
</feature>
<evidence type="ECO:0000256" key="9">
    <source>
        <dbReference type="PIRSR" id="PIRSR001492-1"/>
    </source>
</evidence>
<accession>A0AB34KCV0</accession>
<dbReference type="InterPro" id="IPR011258">
    <property type="entry name" value="BPG-indep_PGM_N"/>
</dbReference>
<reference evidence="14 15" key="1">
    <citation type="journal article" date="2024" name="Science">
        <title>Giant polyketide synthase enzymes in the biosynthesis of giant marine polyether toxins.</title>
        <authorList>
            <person name="Fallon T.R."/>
            <person name="Shende V.V."/>
            <person name="Wierzbicki I.H."/>
            <person name="Pendleton A.L."/>
            <person name="Watervoot N.F."/>
            <person name="Auber R.P."/>
            <person name="Gonzalez D.J."/>
            <person name="Wisecaver J.H."/>
            <person name="Moore B.S."/>
        </authorList>
    </citation>
    <scope>NUCLEOTIDE SEQUENCE [LARGE SCALE GENOMIC DNA]</scope>
    <source>
        <strain evidence="14 15">12B1</strain>
    </source>
</reference>
<evidence type="ECO:0000256" key="11">
    <source>
        <dbReference type="PIRSR" id="PIRSR001492-3"/>
    </source>
</evidence>
<keyword evidence="5 11" id="KW-0479">Metal-binding</keyword>
<dbReference type="Pfam" id="PF01676">
    <property type="entry name" value="Metalloenzyme"/>
    <property type="match status" value="1"/>
</dbReference>
<dbReference type="Gene3D" id="3.40.1450.10">
    <property type="entry name" value="BPG-independent phosphoglycerate mutase, domain B"/>
    <property type="match status" value="1"/>
</dbReference>
<protein>
    <recommendedName>
        <fullName evidence="4">phosphoglycerate mutase (2,3-diphosphoglycerate-independent)</fullName>
        <ecNumber evidence="4">5.4.2.12</ecNumber>
    </recommendedName>
</protein>
<feature type="domain" description="BPG-independent PGAM N-terminal" evidence="13">
    <location>
        <begin position="82"/>
        <end position="295"/>
    </location>
</feature>
<feature type="domain" description="Metalloenzyme" evidence="12">
    <location>
        <begin position="3"/>
        <end position="498"/>
    </location>
</feature>
<dbReference type="Gene3D" id="3.40.720.10">
    <property type="entry name" value="Alkaline Phosphatase, subunit A"/>
    <property type="match status" value="1"/>
</dbReference>
<gene>
    <name evidence="14" type="ORF">AB1Y20_001712</name>
</gene>
<keyword evidence="6" id="KW-0324">Glycolysis</keyword>
<feature type="binding site" evidence="10">
    <location>
        <begin position="153"/>
        <end position="154"/>
    </location>
    <ligand>
        <name>substrate</name>
    </ligand>
</feature>
<comment type="similarity">
    <text evidence="3">Belongs to the BPG-independent phosphoglycerate mutase family.</text>
</comment>
<evidence type="ECO:0000256" key="5">
    <source>
        <dbReference type="ARBA" id="ARBA00022723"/>
    </source>
</evidence>
<organism evidence="14 15">
    <name type="scientific">Prymnesium parvum</name>
    <name type="common">Toxic golden alga</name>
    <dbReference type="NCBI Taxonomy" id="97485"/>
    <lineage>
        <taxon>Eukaryota</taxon>
        <taxon>Haptista</taxon>
        <taxon>Haptophyta</taxon>
        <taxon>Prymnesiophyceae</taxon>
        <taxon>Prymnesiales</taxon>
        <taxon>Prymnesiaceae</taxon>
        <taxon>Prymnesium</taxon>
    </lineage>
</organism>
<dbReference type="HAMAP" id="MF_01038">
    <property type="entry name" value="GpmI"/>
    <property type="match status" value="1"/>
</dbReference>
<dbReference type="PANTHER" id="PTHR31637:SF0">
    <property type="entry name" value="2,3-BISPHOSPHOGLYCERATE-INDEPENDENT PHOSPHOGLYCERATE MUTASE"/>
    <property type="match status" value="1"/>
</dbReference>
<dbReference type="GO" id="GO:0006007">
    <property type="term" value="P:glucose catabolic process"/>
    <property type="evidence" value="ECO:0007669"/>
    <property type="project" value="InterPro"/>
</dbReference>
<feature type="binding site" evidence="11">
    <location>
        <position position="458"/>
    </location>
    <ligand>
        <name>Mn(2+)</name>
        <dbReference type="ChEBI" id="CHEBI:29035"/>
        <label>1</label>
    </ligand>
</feature>
<feature type="binding site" evidence="11">
    <location>
        <position position="440"/>
    </location>
    <ligand>
        <name>Mn(2+)</name>
        <dbReference type="ChEBI" id="CHEBI:29035"/>
        <label>2</label>
    </ligand>
</feature>
<feature type="binding site" evidence="11">
    <location>
        <position position="403"/>
    </location>
    <ligand>
        <name>Mn(2+)</name>
        <dbReference type="ChEBI" id="CHEBI:29035"/>
        <label>1</label>
    </ligand>
</feature>
<feature type="binding site" evidence="10">
    <location>
        <position position="123"/>
    </location>
    <ligand>
        <name>substrate</name>
    </ligand>
</feature>
<dbReference type="PIRSF" id="PIRSF001492">
    <property type="entry name" value="IPGAM"/>
    <property type="match status" value="1"/>
</dbReference>
<dbReference type="GO" id="GO:0006096">
    <property type="term" value="P:glycolytic process"/>
    <property type="evidence" value="ECO:0007669"/>
    <property type="project" value="UniProtKB-KW"/>
</dbReference>
<evidence type="ECO:0000256" key="8">
    <source>
        <dbReference type="ARBA" id="ARBA00023235"/>
    </source>
</evidence>
<dbReference type="CDD" id="cd16010">
    <property type="entry name" value="iPGM"/>
    <property type="match status" value="1"/>
</dbReference>
<feature type="binding site" evidence="10">
    <location>
        <begin position="260"/>
        <end position="263"/>
    </location>
    <ligand>
        <name>substrate</name>
    </ligand>
</feature>
<dbReference type="SUPFAM" id="SSF64158">
    <property type="entry name" value="2,3-Bisphosphoglycerate-independent phosphoglycerate mutase, substrate-binding domain"/>
    <property type="match status" value="1"/>
</dbReference>
<dbReference type="SUPFAM" id="SSF53649">
    <property type="entry name" value="Alkaline phosphatase-like"/>
    <property type="match status" value="1"/>
</dbReference>
<dbReference type="NCBIfam" id="TIGR01307">
    <property type="entry name" value="pgm_bpd_ind"/>
    <property type="match status" value="1"/>
</dbReference>
<evidence type="ECO:0000313" key="14">
    <source>
        <dbReference type="EMBL" id="KAL1530816.1"/>
    </source>
</evidence>
<evidence type="ECO:0000256" key="10">
    <source>
        <dbReference type="PIRSR" id="PIRSR001492-2"/>
    </source>
</evidence>
<evidence type="ECO:0000256" key="4">
    <source>
        <dbReference type="ARBA" id="ARBA00012026"/>
    </source>
</evidence>
<evidence type="ECO:0000256" key="3">
    <source>
        <dbReference type="ARBA" id="ARBA00008819"/>
    </source>
</evidence>
<evidence type="ECO:0000259" key="12">
    <source>
        <dbReference type="Pfam" id="PF01676"/>
    </source>
</evidence>
<sequence length="509" mass="54908">MVKRALLICIDGWGERAEAHGNAILEAKTPVMDSYRSAPANYAVVDASGLSVGLPAGVMGNSEVGHLTIGAGQVEFQDLVRINLSLEDGSIAKKEALVQAFEHAKSGSGRLHLFGLVSSGGVHSHQEHLFAILAAAKAYGVPRSLIHVCLDGRDTPPTSGVEFMKTLEAKLAELSYGEIATLSGRYYSMDRDKRWERVKLGYDCICRAPGSCETVPAGEVSAFLSKLYEKGETDEFVKPVGVLADGGLADGETFLCFNFRSDRAREMFEAMCQEPPFETDVKRKPGLCVQFTRYNSSFDTPIVFPPQKLKNGLSEWISAQGLTQFHCAETEKYAHVTFFFNGGREEAFEGEERCMVDSPKVATYDLQPEMSAVGVADAMVAAVKDGKHPFMVCNFAPPDMVGHTGVYEKAVIAAAHTDEQIGKIAAACQEHDVGLFITSDHGNCETMITEDGKPITSHSTTPVPFIGLLPKGDTSRFKTLTGGVADVAPTVLAYMGLPIPSEMTGKSML</sequence>
<dbReference type="GO" id="GO:0030145">
    <property type="term" value="F:manganese ion binding"/>
    <property type="evidence" value="ECO:0007669"/>
    <property type="project" value="InterPro"/>
</dbReference>
<dbReference type="EC" id="5.4.2.12" evidence="4"/>
<dbReference type="FunFam" id="3.40.1450.10:FF:000002">
    <property type="entry name" value="2,3-bisphosphoglycerate-independent phosphoglycerate mutase"/>
    <property type="match status" value="1"/>
</dbReference>
<evidence type="ECO:0000256" key="7">
    <source>
        <dbReference type="ARBA" id="ARBA00023211"/>
    </source>
</evidence>
<dbReference type="InterPro" id="IPR036646">
    <property type="entry name" value="PGAM_B_sf"/>
</dbReference>
<dbReference type="InterPro" id="IPR006124">
    <property type="entry name" value="Metalloenzyme"/>
</dbReference>
<evidence type="ECO:0000313" key="15">
    <source>
        <dbReference type="Proteomes" id="UP001515480"/>
    </source>
</evidence>
<dbReference type="Pfam" id="PF06415">
    <property type="entry name" value="iPGM_N"/>
    <property type="match status" value="1"/>
</dbReference>
<comment type="caution">
    <text evidence="14">The sequence shown here is derived from an EMBL/GenBank/DDBJ whole genome shotgun (WGS) entry which is preliminary data.</text>
</comment>
<name>A0AB34KCV0_PRYPA</name>
<dbReference type="EMBL" id="JBGBPQ010000001">
    <property type="protein sequence ID" value="KAL1530816.1"/>
    <property type="molecule type" value="Genomic_DNA"/>
</dbReference>
<keyword evidence="8" id="KW-0413">Isomerase</keyword>
<feature type="binding site" evidence="11">
    <location>
        <position position="11"/>
    </location>
    <ligand>
        <name>Mn(2+)</name>
        <dbReference type="ChEBI" id="CHEBI:29035"/>
        <label>2</label>
    </ligand>
</feature>
<dbReference type="InterPro" id="IPR017850">
    <property type="entry name" value="Alkaline_phosphatase_core_sf"/>
</dbReference>
<evidence type="ECO:0000256" key="1">
    <source>
        <dbReference type="ARBA" id="ARBA00001936"/>
    </source>
</evidence>
<dbReference type="Proteomes" id="UP001515480">
    <property type="component" value="Unassembled WGS sequence"/>
</dbReference>
<comment type="pathway">
    <text evidence="2">Carbohydrate degradation; glycolysis; pyruvate from D-glyceraldehyde 3-phosphate: step 3/5.</text>
</comment>
<evidence type="ECO:0000256" key="2">
    <source>
        <dbReference type="ARBA" id="ARBA00004798"/>
    </source>
</evidence>
<evidence type="ECO:0000256" key="6">
    <source>
        <dbReference type="ARBA" id="ARBA00023152"/>
    </source>
</evidence>
<keyword evidence="7 11" id="KW-0464">Manganese</keyword>
<dbReference type="PANTHER" id="PTHR31637">
    <property type="entry name" value="2,3-BISPHOSPHOGLYCERATE-INDEPENDENT PHOSPHOGLYCERATE MUTASE"/>
    <property type="match status" value="1"/>
</dbReference>
<proteinExistence type="inferred from homology"/>
<dbReference type="InterPro" id="IPR005995">
    <property type="entry name" value="Pgm_bpd_ind"/>
</dbReference>
<feature type="binding site" evidence="10">
    <location>
        <position position="185"/>
    </location>
    <ligand>
        <name>substrate</name>
    </ligand>
</feature>
<feature type="binding site" evidence="10">
    <location>
        <position position="191"/>
    </location>
    <ligand>
        <name>substrate</name>
    </ligand>
</feature>
<keyword evidence="15" id="KW-1185">Reference proteome</keyword>
<dbReference type="GO" id="GO:0005737">
    <property type="term" value="C:cytoplasm"/>
    <property type="evidence" value="ECO:0007669"/>
    <property type="project" value="InterPro"/>
</dbReference>
<dbReference type="GO" id="GO:0004619">
    <property type="term" value="F:phosphoglycerate mutase activity"/>
    <property type="evidence" value="ECO:0007669"/>
    <property type="project" value="UniProtKB-EC"/>
</dbReference>
<dbReference type="AlphaFoldDB" id="A0AB34KCV0"/>
<feature type="binding site" evidence="11">
    <location>
        <position position="62"/>
    </location>
    <ligand>
        <name>Mn(2+)</name>
        <dbReference type="ChEBI" id="CHEBI:29035"/>
        <label>2</label>
    </ligand>
</feature>
<evidence type="ECO:0000259" key="13">
    <source>
        <dbReference type="Pfam" id="PF06415"/>
    </source>
</evidence>